<dbReference type="Proteomes" id="UP000034831">
    <property type="component" value="Unassembled WGS sequence"/>
</dbReference>
<name>A0A0G1QRX6_9BACT</name>
<evidence type="ECO:0000313" key="2">
    <source>
        <dbReference type="Proteomes" id="UP000034831"/>
    </source>
</evidence>
<gene>
    <name evidence="1" type="ORF">UX67_C0033G0008</name>
</gene>
<comment type="caution">
    <text evidence="1">The sequence shown here is derived from an EMBL/GenBank/DDBJ whole genome shotgun (WGS) entry which is preliminary data.</text>
</comment>
<accession>A0A0G1QRX6</accession>
<evidence type="ECO:0000313" key="1">
    <source>
        <dbReference type="EMBL" id="KKU47612.1"/>
    </source>
</evidence>
<proteinExistence type="predicted"/>
<protein>
    <submittedName>
        <fullName evidence="1">Uncharacterized protein</fullName>
    </submittedName>
</protein>
<dbReference type="AlphaFoldDB" id="A0A0G1QRX6"/>
<dbReference type="EMBL" id="LCNC01000033">
    <property type="protein sequence ID" value="KKU47612.1"/>
    <property type="molecule type" value="Genomic_DNA"/>
</dbReference>
<organism evidence="1 2">
    <name type="scientific">Candidatus Woesebacteria bacterium GW2011_GWF2_46_8</name>
    <dbReference type="NCBI Taxonomy" id="1618604"/>
    <lineage>
        <taxon>Bacteria</taxon>
        <taxon>Candidatus Woeseibacteriota</taxon>
    </lineage>
</organism>
<sequence length="155" mass="17742">MGLPKEADRTVADNKISEAFLYRHNLHVTKDLGHAPTLVWAVELLDPPSKTQERLEPPIVLTRLVDKGRDIVSIRVNRSFSEFPREQQVLSVYYMGQLSYEQGSLDSVTLDGSLHLQTIHTIADVLEYSRKGDFSQFLKDLVDENGWRYVRFPLG</sequence>
<reference evidence="1 2" key="1">
    <citation type="journal article" date="2015" name="Nature">
        <title>rRNA introns, odd ribosomes, and small enigmatic genomes across a large radiation of phyla.</title>
        <authorList>
            <person name="Brown C.T."/>
            <person name="Hug L.A."/>
            <person name="Thomas B.C."/>
            <person name="Sharon I."/>
            <person name="Castelle C.J."/>
            <person name="Singh A."/>
            <person name="Wilkins M.J."/>
            <person name="Williams K.H."/>
            <person name="Banfield J.F."/>
        </authorList>
    </citation>
    <scope>NUCLEOTIDE SEQUENCE [LARGE SCALE GENOMIC DNA]</scope>
</reference>